<gene>
    <name evidence="5" type="ORF">OS129_09885</name>
</gene>
<keyword evidence="2" id="KW-0472">Membrane</keyword>
<feature type="domain" description="GH16" evidence="4">
    <location>
        <begin position="55"/>
        <end position="320"/>
    </location>
</feature>
<feature type="chain" id="PRO_5040151526" evidence="3">
    <location>
        <begin position="27"/>
        <end position="388"/>
    </location>
</feature>
<dbReference type="PROSITE" id="PS51762">
    <property type="entry name" value="GH16_2"/>
    <property type="match status" value="1"/>
</dbReference>
<dbReference type="Gene3D" id="2.60.120.200">
    <property type="match status" value="1"/>
</dbReference>
<feature type="region of interest" description="Disordered" evidence="1">
    <location>
        <begin position="318"/>
        <end position="340"/>
    </location>
</feature>
<feature type="transmembrane region" description="Helical" evidence="2">
    <location>
        <begin position="345"/>
        <end position="367"/>
    </location>
</feature>
<sequence length="388" mass="42867">MKPASFATAVTATLFAATIAASPAGAEEPPAIEVPLVNQAPEAWGHTFDGIDSIEDLPGWAVPDRRDYRNKQVFLTGDAVTFEDGKLIITTARHCVDNEGDALTDENISEDPCPEGKKTFYTTARVYTPWFEGGEFSTEVTGEIRTPDVRGARSAIWLQNDNEYCTGSGFNRYYGEIDMVEHYTHGGNLPMSPSTVHLGCNQETRKTVGHSQRRTWVYPALTDAEHTWRADIGKRTIAFSLDGAPINQNWRHETLPDISHDEWEDMDQELWDRIMHRPWRLILNQYVESAAWAQPAGDEDPFPVRRLIIDSVQVTYPQNTDDTEQPAVPAPTDSSTSADRSGSSVVAQLLGVIGVLGLLAIPLIGWLTQNLQLPALPGLPDLPTFPGI</sequence>
<organism evidence="5 6">
    <name type="scientific">Corynebacterium pygosceleis</name>
    <dbReference type="NCBI Taxonomy" id="2800406"/>
    <lineage>
        <taxon>Bacteria</taxon>
        <taxon>Bacillati</taxon>
        <taxon>Actinomycetota</taxon>
        <taxon>Actinomycetes</taxon>
        <taxon>Mycobacteriales</taxon>
        <taxon>Corynebacteriaceae</taxon>
        <taxon>Corynebacterium</taxon>
    </lineage>
</organism>
<evidence type="ECO:0000256" key="3">
    <source>
        <dbReference type="SAM" id="SignalP"/>
    </source>
</evidence>
<dbReference type="EMBL" id="JAPMKU010000005">
    <property type="protein sequence ID" value="MCX7469180.1"/>
    <property type="molecule type" value="Genomic_DNA"/>
</dbReference>
<evidence type="ECO:0000259" key="4">
    <source>
        <dbReference type="PROSITE" id="PS51762"/>
    </source>
</evidence>
<proteinExistence type="predicted"/>
<keyword evidence="3" id="KW-0732">Signal</keyword>
<evidence type="ECO:0000313" key="5">
    <source>
        <dbReference type="EMBL" id="MCX7469180.1"/>
    </source>
</evidence>
<accession>A0A9Q4C9M9</accession>
<dbReference type="GO" id="GO:0004553">
    <property type="term" value="F:hydrolase activity, hydrolyzing O-glycosyl compounds"/>
    <property type="evidence" value="ECO:0007669"/>
    <property type="project" value="InterPro"/>
</dbReference>
<dbReference type="Proteomes" id="UP001071478">
    <property type="component" value="Unassembled WGS sequence"/>
</dbReference>
<keyword evidence="2" id="KW-1133">Transmembrane helix</keyword>
<evidence type="ECO:0000256" key="2">
    <source>
        <dbReference type="SAM" id="Phobius"/>
    </source>
</evidence>
<comment type="caution">
    <text evidence="5">The sequence shown here is derived from an EMBL/GenBank/DDBJ whole genome shotgun (WGS) entry which is preliminary data.</text>
</comment>
<dbReference type="RefSeq" id="WP_200250425.1">
    <property type="nucleotide sequence ID" value="NZ_JAENIQ020000005.1"/>
</dbReference>
<feature type="signal peptide" evidence="3">
    <location>
        <begin position="1"/>
        <end position="26"/>
    </location>
</feature>
<evidence type="ECO:0000256" key="1">
    <source>
        <dbReference type="SAM" id="MobiDB-lite"/>
    </source>
</evidence>
<dbReference type="InterPro" id="IPR013320">
    <property type="entry name" value="ConA-like_dom_sf"/>
</dbReference>
<name>A0A9Q4C9M9_9CORY</name>
<protein>
    <submittedName>
        <fullName evidence="5">Family 16 glycosylhydrolase</fullName>
    </submittedName>
</protein>
<evidence type="ECO:0000313" key="6">
    <source>
        <dbReference type="Proteomes" id="UP001071478"/>
    </source>
</evidence>
<reference evidence="5" key="1">
    <citation type="submission" date="2022-11" db="EMBL/GenBank/DDBJ databases">
        <title>Corynebacterium sp. isolated from Penguins.</title>
        <authorList>
            <person name="Sedlar K."/>
            <person name="Svec P."/>
        </authorList>
    </citation>
    <scope>NUCLEOTIDE SEQUENCE</scope>
    <source>
        <strain evidence="5">P7374</strain>
    </source>
</reference>
<dbReference type="AlphaFoldDB" id="A0A9Q4C9M9"/>
<dbReference type="SUPFAM" id="SSF49899">
    <property type="entry name" value="Concanavalin A-like lectins/glucanases"/>
    <property type="match status" value="1"/>
</dbReference>
<dbReference type="GO" id="GO:0005975">
    <property type="term" value="P:carbohydrate metabolic process"/>
    <property type="evidence" value="ECO:0007669"/>
    <property type="project" value="InterPro"/>
</dbReference>
<dbReference type="InterPro" id="IPR000757">
    <property type="entry name" value="Beta-glucanase-like"/>
</dbReference>
<keyword evidence="2" id="KW-0812">Transmembrane</keyword>